<dbReference type="InterPro" id="IPR000182">
    <property type="entry name" value="GNAT_dom"/>
</dbReference>
<dbReference type="PANTHER" id="PTHR43877">
    <property type="entry name" value="AMINOALKYLPHOSPHONATE N-ACETYLTRANSFERASE-RELATED-RELATED"/>
    <property type="match status" value="1"/>
</dbReference>
<dbReference type="EMBL" id="JADBEM010000001">
    <property type="protein sequence ID" value="MBE1606438.1"/>
    <property type="molecule type" value="Genomic_DNA"/>
</dbReference>
<comment type="caution">
    <text evidence="4">The sequence shown here is derived from an EMBL/GenBank/DDBJ whole genome shotgun (WGS) entry which is preliminary data.</text>
</comment>
<dbReference type="Pfam" id="PF13649">
    <property type="entry name" value="Methyltransf_25"/>
    <property type="match status" value="1"/>
</dbReference>
<reference evidence="4" key="1">
    <citation type="submission" date="2020-10" db="EMBL/GenBank/DDBJ databases">
        <title>Sequencing the genomes of 1000 actinobacteria strains.</title>
        <authorList>
            <person name="Klenk H.-P."/>
        </authorList>
    </citation>
    <scope>NUCLEOTIDE SEQUENCE</scope>
    <source>
        <strain evidence="4">DSM 45354</strain>
    </source>
</reference>
<dbReference type="InterPro" id="IPR029063">
    <property type="entry name" value="SAM-dependent_MTases_sf"/>
</dbReference>
<keyword evidence="4" id="KW-0687">Ribonucleoprotein</keyword>
<dbReference type="InterPro" id="IPR050832">
    <property type="entry name" value="Bact_Acetyltransf"/>
</dbReference>
<dbReference type="RefSeq" id="WP_238361537.1">
    <property type="nucleotide sequence ID" value="NZ_BAABJL010000061.1"/>
</dbReference>
<dbReference type="GO" id="GO:0005840">
    <property type="term" value="C:ribosome"/>
    <property type="evidence" value="ECO:0007669"/>
    <property type="project" value="UniProtKB-KW"/>
</dbReference>
<organism evidence="4 5">
    <name type="scientific">Actinopolymorpha pittospori</name>
    <dbReference type="NCBI Taxonomy" id="648752"/>
    <lineage>
        <taxon>Bacteria</taxon>
        <taxon>Bacillati</taxon>
        <taxon>Actinomycetota</taxon>
        <taxon>Actinomycetes</taxon>
        <taxon>Propionibacteriales</taxon>
        <taxon>Actinopolymorphaceae</taxon>
        <taxon>Actinopolymorpha</taxon>
    </lineage>
</organism>
<dbReference type="AlphaFoldDB" id="A0A927RK77"/>
<evidence type="ECO:0000313" key="5">
    <source>
        <dbReference type="Proteomes" id="UP000638648"/>
    </source>
</evidence>
<dbReference type="Gene3D" id="3.40.630.30">
    <property type="match status" value="1"/>
</dbReference>
<keyword evidence="2" id="KW-0012">Acyltransferase</keyword>
<dbReference type="Proteomes" id="UP000638648">
    <property type="component" value="Unassembled WGS sequence"/>
</dbReference>
<dbReference type="CDD" id="cd02440">
    <property type="entry name" value="AdoMet_MTases"/>
    <property type="match status" value="1"/>
</dbReference>
<feature type="domain" description="N-acetyltransferase" evidence="3">
    <location>
        <begin position="2"/>
        <end position="166"/>
    </location>
</feature>
<keyword evidence="1" id="KW-0808">Transferase</keyword>
<gene>
    <name evidence="4" type="ORF">HEB94_003286</name>
</gene>
<dbReference type="SUPFAM" id="SSF53335">
    <property type="entry name" value="S-adenosyl-L-methionine-dependent methyltransferases"/>
    <property type="match status" value="1"/>
</dbReference>
<evidence type="ECO:0000256" key="1">
    <source>
        <dbReference type="ARBA" id="ARBA00022679"/>
    </source>
</evidence>
<keyword evidence="4" id="KW-0689">Ribosomal protein</keyword>
<evidence type="ECO:0000313" key="4">
    <source>
        <dbReference type="EMBL" id="MBE1606438.1"/>
    </source>
</evidence>
<accession>A0A927RK77</accession>
<sequence>MVTVRVVEPEDLPVLWAMAVLPHIGATADPSAPIPLPTSCSAPEQFPDLADPFSTILGVGGDFFVAEADGHLVGMAGFRPTSHPARVEVLHVRVHPALRRRGIGRELMAAVETGAASRGFKETWLDTATNMPVAMSFYEGLGYIEVSRETRPEWRWTLVYYVKQLRPAMDRTLAYTRSNRRSWNTIAPARPSQPPEFFRRGGSTLDDFEADLLPELSGKRMLHLACANGGDSISWALRGASVTGVDISDVAIESASTLARETAADARFVAADVYEMPAELRDFDVIYASWGVVCWLPDLDRWAQIIVDRLRSGGTFLLCEHHPMWEVLGVRPDGVEVTVDYFGRGQPTEQTYDQAKRPTGSTPETQFDAFVWPVSDVVMSLMRAGLQVEEFFEAPAPEMYEGLADAANRVPAIYVIKARKD</sequence>
<evidence type="ECO:0000259" key="3">
    <source>
        <dbReference type="PROSITE" id="PS51186"/>
    </source>
</evidence>
<keyword evidence="5" id="KW-1185">Reference proteome</keyword>
<dbReference type="InterPro" id="IPR041698">
    <property type="entry name" value="Methyltransf_25"/>
</dbReference>
<dbReference type="PROSITE" id="PS51186">
    <property type="entry name" value="GNAT"/>
    <property type="match status" value="1"/>
</dbReference>
<dbReference type="GO" id="GO:0016747">
    <property type="term" value="F:acyltransferase activity, transferring groups other than amino-acyl groups"/>
    <property type="evidence" value="ECO:0007669"/>
    <property type="project" value="InterPro"/>
</dbReference>
<name>A0A927RK77_9ACTN</name>
<dbReference type="SUPFAM" id="SSF55729">
    <property type="entry name" value="Acyl-CoA N-acyltransferases (Nat)"/>
    <property type="match status" value="1"/>
</dbReference>
<proteinExistence type="predicted"/>
<evidence type="ECO:0000256" key="2">
    <source>
        <dbReference type="ARBA" id="ARBA00023315"/>
    </source>
</evidence>
<dbReference type="InterPro" id="IPR016181">
    <property type="entry name" value="Acyl_CoA_acyltransferase"/>
</dbReference>
<dbReference type="CDD" id="cd04301">
    <property type="entry name" value="NAT_SF"/>
    <property type="match status" value="1"/>
</dbReference>
<dbReference type="Pfam" id="PF00583">
    <property type="entry name" value="Acetyltransf_1"/>
    <property type="match status" value="1"/>
</dbReference>
<dbReference type="Gene3D" id="3.40.50.150">
    <property type="entry name" value="Vaccinia Virus protein VP39"/>
    <property type="match status" value="1"/>
</dbReference>
<protein>
    <submittedName>
        <fullName evidence="4">Ribosomal protein S18 acetylase RimI-like enzyme</fullName>
    </submittedName>
</protein>